<gene>
    <name evidence="2" type="ORF">MAE02_47990</name>
</gene>
<protein>
    <submittedName>
        <fullName evidence="2">Uncharacterized protein</fullName>
    </submittedName>
</protein>
<dbReference type="AlphaFoldDB" id="A0A512BYT0"/>
<organism evidence="2 3">
    <name type="scientific">Microvirga aerophila</name>
    <dbReference type="NCBI Taxonomy" id="670291"/>
    <lineage>
        <taxon>Bacteria</taxon>
        <taxon>Pseudomonadati</taxon>
        <taxon>Pseudomonadota</taxon>
        <taxon>Alphaproteobacteria</taxon>
        <taxon>Hyphomicrobiales</taxon>
        <taxon>Methylobacteriaceae</taxon>
        <taxon>Microvirga</taxon>
    </lineage>
</organism>
<dbReference type="EMBL" id="BJYU01000088">
    <property type="protein sequence ID" value="GEO17103.1"/>
    <property type="molecule type" value="Genomic_DNA"/>
</dbReference>
<accession>A0A512BYT0</accession>
<sequence>MPPSTNAGRAAEAVAKMQAEIGELLDTTLPPAGSEDTNPVKEGQDFKANSNTKQALWWRSTELSLEFRCTA</sequence>
<name>A0A512BYT0_9HYPH</name>
<evidence type="ECO:0000256" key="1">
    <source>
        <dbReference type="SAM" id="MobiDB-lite"/>
    </source>
</evidence>
<evidence type="ECO:0000313" key="3">
    <source>
        <dbReference type="Proteomes" id="UP000321085"/>
    </source>
</evidence>
<feature type="region of interest" description="Disordered" evidence="1">
    <location>
        <begin position="28"/>
        <end position="49"/>
    </location>
</feature>
<dbReference type="Proteomes" id="UP000321085">
    <property type="component" value="Unassembled WGS sequence"/>
</dbReference>
<keyword evidence="3" id="KW-1185">Reference proteome</keyword>
<comment type="caution">
    <text evidence="2">The sequence shown here is derived from an EMBL/GenBank/DDBJ whole genome shotgun (WGS) entry which is preliminary data.</text>
</comment>
<proteinExistence type="predicted"/>
<evidence type="ECO:0000313" key="2">
    <source>
        <dbReference type="EMBL" id="GEO17103.1"/>
    </source>
</evidence>
<reference evidence="2 3" key="1">
    <citation type="submission" date="2019-07" db="EMBL/GenBank/DDBJ databases">
        <title>Whole genome shotgun sequence of Microvirga aerophila NBRC 106136.</title>
        <authorList>
            <person name="Hosoyama A."/>
            <person name="Uohara A."/>
            <person name="Ohji S."/>
            <person name="Ichikawa N."/>
        </authorList>
    </citation>
    <scope>NUCLEOTIDE SEQUENCE [LARGE SCALE GENOMIC DNA]</scope>
    <source>
        <strain evidence="2 3">NBRC 106136</strain>
    </source>
</reference>